<gene>
    <name evidence="3" type="ORF">CDAUBV1_LOCUS7232</name>
</gene>
<dbReference type="InterPro" id="IPR048732">
    <property type="entry name" value="CFA69"/>
</dbReference>
<dbReference type="AlphaFoldDB" id="A0AAV2TEV6"/>
<dbReference type="Gene3D" id="1.25.10.10">
    <property type="entry name" value="Leucine-rich Repeat Variant"/>
    <property type="match status" value="1"/>
</dbReference>
<feature type="region of interest" description="Disordered" evidence="1">
    <location>
        <begin position="873"/>
        <end position="917"/>
    </location>
</feature>
<proteinExistence type="predicted"/>
<dbReference type="Proteomes" id="UP001497525">
    <property type="component" value="Unassembled WGS sequence"/>
</dbReference>
<dbReference type="InterPro" id="IPR016024">
    <property type="entry name" value="ARM-type_fold"/>
</dbReference>
<feature type="domain" description="Cilia- and flagella-associated protein 69 ARM repeats" evidence="2">
    <location>
        <begin position="662"/>
        <end position="773"/>
    </location>
</feature>
<sequence>MCTPSLFNELLSCSIEVLWNLVEHRHEIGLISGWVQQMGDKDCLLCIRDAFFALLAQGHSKQCRCLRNDLLTLIALLAKHAVSCDLLGVIPFVEVGLTRQLVQLLTFEKGVNVNPLFKNLKFQPNVENFDLKKLIISTLVKMVHDENAIRVMSETHLIEALFEWACPIGLACKEDAQRSPTQRECDRLETEVTTAQSTENDSEKADQTTSKCTLESEQSVRVDSVEVYGEEDPDCEYTDSEQRERSSTEFINTARLDDIRQWPLAYLEELQLSVLDALSILGPKMVNDVLLCEGPRRLVMMLRWCDNTEPFGGQGNSFHGSGGRYNKRAQMRYCLRFIRSLISTDDERLMNEFVTEGLISLLVSLIFKVTLRRPQAKPHTELTKTGAIPGQGRREAERTNALEGEANEEEYEEDAVGLEMQCDVLYILAKLCEDNLGRKEMLGIEGLDALIILLAKLPKRLAQMESYSGSILPETKENEVPLKMESETQPVPHIHLLCQREPLLNLATAVIDAVWCCVVKSVDCEDYFLGQNGASLLLDLLEWYPRKCSSYLLGCLVDLTENAKCLPYLLTWSGCRSLEGQSSVPKTGLEAIATLLARSPDPAASTTLAKLIHAAGTPVSFSDSHCSSKLDSDGQSMMTSPQVCSANTVVDADQVVMVTGPTLAQLLCYLWRWEEVEHLGLVPGPQADLWPTKKSVENPDECKLLEASNEPQSGLHEQYVDLGRYDSLRLNIYALFLRIGFKNHEGLSVEDQVTLRKIERYLDLKTTEVWQSIDRELKQQGVRPVTPDQQVIEFILRWGEEQKQLICESQKDLINSSHSDALAEEQACYAQIREIQRQKEQAKADFEDYIARTSNIECLKAARARQLSAIAASRIRPTTEAPSEMAARPPNPTPPSTSTNLDEEDEDSSSGSKRLTRSLAIRSKLNPADGHGVAHHSTEIDGLNVTAFSGRVIQVESTPRELFYRPTEIERELLKVIK</sequence>
<comment type="caution">
    <text evidence="3">The sequence shown here is derived from an EMBL/GenBank/DDBJ whole genome shotgun (WGS) entry which is preliminary data.</text>
</comment>
<feature type="domain" description="Cilia- and flagella-associated protein 69 ARM repeats" evidence="2">
    <location>
        <begin position="8"/>
        <end position="171"/>
    </location>
</feature>
<feature type="region of interest" description="Disordered" evidence="1">
    <location>
        <begin position="181"/>
        <end position="218"/>
    </location>
</feature>
<dbReference type="Pfam" id="PF21049">
    <property type="entry name" value="CFA69_ARM_rpt"/>
    <property type="match status" value="5"/>
</dbReference>
<dbReference type="GO" id="GO:0097730">
    <property type="term" value="C:non-motile cilium"/>
    <property type="evidence" value="ECO:0007669"/>
    <property type="project" value="TreeGrafter"/>
</dbReference>
<name>A0AAV2TEV6_CALDB</name>
<feature type="compositionally biased region" description="Basic and acidic residues" evidence="1">
    <location>
        <begin position="181"/>
        <end position="190"/>
    </location>
</feature>
<feature type="domain" description="Cilia- and flagella-associated protein 69 ARM repeats" evidence="2">
    <location>
        <begin position="406"/>
        <end position="462"/>
    </location>
</feature>
<evidence type="ECO:0000259" key="2">
    <source>
        <dbReference type="Pfam" id="PF21049"/>
    </source>
</evidence>
<feature type="domain" description="Cilia- and flagella-associated protein 69 ARM repeats" evidence="2">
    <location>
        <begin position="505"/>
        <end position="576"/>
    </location>
</feature>
<dbReference type="GO" id="GO:1902093">
    <property type="term" value="P:positive regulation of flagellated sperm motility"/>
    <property type="evidence" value="ECO:0007669"/>
    <property type="project" value="TreeGrafter"/>
</dbReference>
<dbReference type="PANTHER" id="PTHR14716">
    <property type="entry name" value="CILIA- AND FLAGELLA-ASSOCIATED PROTEIN 69"/>
    <property type="match status" value="1"/>
</dbReference>
<evidence type="ECO:0000313" key="4">
    <source>
        <dbReference type="Proteomes" id="UP001497525"/>
    </source>
</evidence>
<dbReference type="InterPro" id="IPR048733">
    <property type="entry name" value="CFA69_ARM_dom"/>
</dbReference>
<dbReference type="PANTHER" id="PTHR14716:SF0">
    <property type="entry name" value="CILIA- AND FLAGELLA-ASSOCIATED PROTEIN 69"/>
    <property type="match status" value="1"/>
</dbReference>
<dbReference type="SUPFAM" id="SSF48371">
    <property type="entry name" value="ARM repeat"/>
    <property type="match status" value="1"/>
</dbReference>
<organism evidence="3 4">
    <name type="scientific">Calicophoron daubneyi</name>
    <name type="common">Rumen fluke</name>
    <name type="synonym">Paramphistomum daubneyi</name>
    <dbReference type="NCBI Taxonomy" id="300641"/>
    <lineage>
        <taxon>Eukaryota</taxon>
        <taxon>Metazoa</taxon>
        <taxon>Spiralia</taxon>
        <taxon>Lophotrochozoa</taxon>
        <taxon>Platyhelminthes</taxon>
        <taxon>Trematoda</taxon>
        <taxon>Digenea</taxon>
        <taxon>Plagiorchiida</taxon>
        <taxon>Pronocephalata</taxon>
        <taxon>Paramphistomoidea</taxon>
        <taxon>Paramphistomidae</taxon>
        <taxon>Calicophoron</taxon>
    </lineage>
</organism>
<evidence type="ECO:0000256" key="1">
    <source>
        <dbReference type="SAM" id="MobiDB-lite"/>
    </source>
</evidence>
<dbReference type="GO" id="GO:0097225">
    <property type="term" value="C:sperm midpiece"/>
    <property type="evidence" value="ECO:0007669"/>
    <property type="project" value="TreeGrafter"/>
</dbReference>
<feature type="domain" description="Cilia- and flagella-associated protein 69 ARM repeats" evidence="2">
    <location>
        <begin position="258"/>
        <end position="370"/>
    </location>
</feature>
<reference evidence="3" key="1">
    <citation type="submission" date="2024-06" db="EMBL/GenBank/DDBJ databases">
        <authorList>
            <person name="Liu X."/>
            <person name="Lenzi L."/>
            <person name="Haldenby T S."/>
            <person name="Uol C."/>
        </authorList>
    </citation>
    <scope>NUCLEOTIDE SEQUENCE</scope>
</reference>
<evidence type="ECO:0000313" key="3">
    <source>
        <dbReference type="EMBL" id="CAL5134017.1"/>
    </source>
</evidence>
<feature type="compositionally biased region" description="Polar residues" evidence="1">
    <location>
        <begin position="207"/>
        <end position="217"/>
    </location>
</feature>
<feature type="region of interest" description="Disordered" evidence="1">
    <location>
        <begin position="378"/>
        <end position="410"/>
    </location>
</feature>
<protein>
    <recommendedName>
        <fullName evidence="2">Cilia- and flagella-associated protein 69 ARM repeats domain-containing protein</fullName>
    </recommendedName>
</protein>
<dbReference type="EMBL" id="CAXLJL010000168">
    <property type="protein sequence ID" value="CAL5134017.1"/>
    <property type="molecule type" value="Genomic_DNA"/>
</dbReference>
<accession>A0AAV2TEV6</accession>
<dbReference type="InterPro" id="IPR011989">
    <property type="entry name" value="ARM-like"/>
</dbReference>